<dbReference type="EMBL" id="CP115300">
    <property type="protein sequence ID" value="WBO63815.1"/>
    <property type="molecule type" value="Genomic_DNA"/>
</dbReference>
<reference evidence="1 2" key="1">
    <citation type="submission" date="2022-12" db="EMBL/GenBank/DDBJ databases">
        <authorList>
            <person name="Mo P."/>
        </authorList>
    </citation>
    <scope>NUCLEOTIDE SEQUENCE [LARGE SCALE GENOMIC DNA]</scope>
    <source>
        <strain evidence="1 2">HUAS 2-6</strain>
    </source>
</reference>
<gene>
    <name evidence="1" type="ORF">O1G22_13760</name>
</gene>
<sequence length="130" mass="14193">MSYDVFVCRFLSGESIPLNKIVATEVLAPHVVAQDPEHGLFQIRTKDGASADLYFTSDTSIMINHFTDGGVMNVISELLDRIKAVLVLPGGTVILSQDSHREHLPQTLRDEWSVIVATTGSQITQAIQAS</sequence>
<proteinExistence type="predicted"/>
<keyword evidence="2" id="KW-1185">Reference proteome</keyword>
<dbReference type="Proteomes" id="UP001212326">
    <property type="component" value="Chromosome"/>
</dbReference>
<dbReference type="RefSeq" id="WP_270081621.1">
    <property type="nucleotide sequence ID" value="NZ_CP115300.1"/>
</dbReference>
<organism evidence="1 2">
    <name type="scientific">Streptomyces camelliae</name>
    <dbReference type="NCBI Taxonomy" id="3004093"/>
    <lineage>
        <taxon>Bacteria</taxon>
        <taxon>Bacillati</taxon>
        <taxon>Actinomycetota</taxon>
        <taxon>Actinomycetes</taxon>
        <taxon>Kitasatosporales</taxon>
        <taxon>Streptomycetaceae</taxon>
        <taxon>Streptomyces</taxon>
    </lineage>
</organism>
<evidence type="ECO:0008006" key="3">
    <source>
        <dbReference type="Google" id="ProtNLM"/>
    </source>
</evidence>
<protein>
    <recommendedName>
        <fullName evidence="3">DUF1828 domain-containing protein</fullName>
    </recommendedName>
</protein>
<accession>A0ABY7NZZ1</accession>
<evidence type="ECO:0000313" key="1">
    <source>
        <dbReference type="EMBL" id="WBO63815.1"/>
    </source>
</evidence>
<evidence type="ECO:0000313" key="2">
    <source>
        <dbReference type="Proteomes" id="UP001212326"/>
    </source>
</evidence>
<name>A0ABY7NZZ1_9ACTN</name>